<evidence type="ECO:0000313" key="3">
    <source>
        <dbReference type="Proteomes" id="UP000776983"/>
    </source>
</evidence>
<evidence type="ECO:0000259" key="1">
    <source>
        <dbReference type="Pfam" id="PF07883"/>
    </source>
</evidence>
<dbReference type="InterPro" id="IPR011051">
    <property type="entry name" value="RmlC_Cupin_sf"/>
</dbReference>
<dbReference type="EMBL" id="JACDXW010000001">
    <property type="protein sequence ID" value="MCB5362240.1"/>
    <property type="molecule type" value="Genomic_DNA"/>
</dbReference>
<feature type="domain" description="Cupin type-2" evidence="1">
    <location>
        <begin position="64"/>
        <end position="132"/>
    </location>
</feature>
<name>A0ABS8C891_9BURK</name>
<dbReference type="PANTHER" id="PTHR36156">
    <property type="entry name" value="SLR2101 PROTEIN"/>
    <property type="match status" value="1"/>
</dbReference>
<dbReference type="CDD" id="cd02236">
    <property type="entry name" value="cupin_CV2614-like"/>
    <property type="match status" value="1"/>
</dbReference>
<reference evidence="2 3" key="1">
    <citation type="submission" date="2020-07" db="EMBL/GenBank/DDBJ databases">
        <title>Pusillimonas sp. nov., isolated from poultry manure in Taiwan.</title>
        <authorList>
            <person name="Lin S.-Y."/>
            <person name="Tang Y.-S."/>
            <person name="Young C.-C."/>
        </authorList>
    </citation>
    <scope>NUCLEOTIDE SEQUENCE [LARGE SCALE GENOMIC DNA]</scope>
    <source>
        <strain evidence="2 3">CC-YST705</strain>
    </source>
</reference>
<dbReference type="RefSeq" id="WP_226952466.1">
    <property type="nucleotide sequence ID" value="NZ_JACDXW010000001.1"/>
</dbReference>
<evidence type="ECO:0000313" key="2">
    <source>
        <dbReference type="EMBL" id="MCB5362240.1"/>
    </source>
</evidence>
<keyword evidence="3" id="KW-1185">Reference proteome</keyword>
<dbReference type="Gene3D" id="2.60.120.10">
    <property type="entry name" value="Jelly Rolls"/>
    <property type="match status" value="1"/>
</dbReference>
<sequence length="147" mass="15594">MRKLARRGLGHWCAGLIGFVVVPAAWALEPSPGVTVTPLAQTQSSWDGSTLVYPQGQAEVTAMRIDIAPGAVTGWHHHSVPSFAYVLQGELEVALKSGAVKRLRAGDVLVEVVGTAHNGRNMGQDTVKLVVFYAGSVGQPLTELEKP</sequence>
<organism evidence="2 3">
    <name type="scientific">Mesopusillimonas faecipullorum</name>
    <dbReference type="NCBI Taxonomy" id="2755040"/>
    <lineage>
        <taxon>Bacteria</taxon>
        <taxon>Pseudomonadati</taxon>
        <taxon>Pseudomonadota</taxon>
        <taxon>Betaproteobacteria</taxon>
        <taxon>Burkholderiales</taxon>
        <taxon>Alcaligenaceae</taxon>
        <taxon>Mesopusillimonas</taxon>
    </lineage>
</organism>
<proteinExistence type="predicted"/>
<comment type="caution">
    <text evidence="2">The sequence shown here is derived from an EMBL/GenBank/DDBJ whole genome shotgun (WGS) entry which is preliminary data.</text>
</comment>
<accession>A0ABS8C891</accession>
<dbReference type="PANTHER" id="PTHR36156:SF2">
    <property type="entry name" value="CUPIN TYPE-2 DOMAIN-CONTAINING PROTEIN"/>
    <property type="match status" value="1"/>
</dbReference>
<dbReference type="Proteomes" id="UP000776983">
    <property type="component" value="Unassembled WGS sequence"/>
</dbReference>
<dbReference type="InterPro" id="IPR014710">
    <property type="entry name" value="RmlC-like_jellyroll"/>
</dbReference>
<dbReference type="Pfam" id="PF07883">
    <property type="entry name" value="Cupin_2"/>
    <property type="match status" value="1"/>
</dbReference>
<protein>
    <submittedName>
        <fullName evidence="2">Cupin domain-containing protein</fullName>
    </submittedName>
</protein>
<dbReference type="InterPro" id="IPR013096">
    <property type="entry name" value="Cupin_2"/>
</dbReference>
<dbReference type="InterPro" id="IPR047142">
    <property type="entry name" value="OryJ/VirC-like"/>
</dbReference>
<gene>
    <name evidence="2" type="ORF">H0484_00485</name>
</gene>
<dbReference type="SUPFAM" id="SSF51182">
    <property type="entry name" value="RmlC-like cupins"/>
    <property type="match status" value="1"/>
</dbReference>